<feature type="region of interest" description="Disordered" evidence="1">
    <location>
        <begin position="1"/>
        <end position="62"/>
    </location>
</feature>
<dbReference type="EMBL" id="JAZHXJ010001442">
    <property type="protein sequence ID" value="KAL1844820.1"/>
    <property type="molecule type" value="Genomic_DNA"/>
</dbReference>
<evidence type="ECO:0000313" key="3">
    <source>
        <dbReference type="EMBL" id="KAL1844820.1"/>
    </source>
</evidence>
<organism evidence="3 4">
    <name type="scientific">Phialemonium thermophilum</name>
    <dbReference type="NCBI Taxonomy" id="223376"/>
    <lineage>
        <taxon>Eukaryota</taxon>
        <taxon>Fungi</taxon>
        <taxon>Dikarya</taxon>
        <taxon>Ascomycota</taxon>
        <taxon>Pezizomycotina</taxon>
        <taxon>Sordariomycetes</taxon>
        <taxon>Sordariomycetidae</taxon>
        <taxon>Cephalothecales</taxon>
        <taxon>Cephalothecaceae</taxon>
        <taxon>Phialemonium</taxon>
    </lineage>
</organism>
<dbReference type="Proteomes" id="UP001586593">
    <property type="component" value="Unassembled WGS sequence"/>
</dbReference>
<name>A0ABR3VT47_9PEZI</name>
<feature type="compositionally biased region" description="Low complexity" evidence="1">
    <location>
        <begin position="9"/>
        <end position="20"/>
    </location>
</feature>
<keyword evidence="2" id="KW-0472">Membrane</keyword>
<feature type="transmembrane region" description="Helical" evidence="2">
    <location>
        <begin position="177"/>
        <end position="201"/>
    </location>
</feature>
<keyword evidence="4" id="KW-1185">Reference proteome</keyword>
<feature type="transmembrane region" description="Helical" evidence="2">
    <location>
        <begin position="72"/>
        <end position="95"/>
    </location>
</feature>
<proteinExistence type="predicted"/>
<protein>
    <submittedName>
        <fullName evidence="3">Uncharacterized protein</fullName>
    </submittedName>
</protein>
<evidence type="ECO:0000256" key="1">
    <source>
        <dbReference type="SAM" id="MobiDB-lite"/>
    </source>
</evidence>
<evidence type="ECO:0000256" key="2">
    <source>
        <dbReference type="SAM" id="Phobius"/>
    </source>
</evidence>
<reference evidence="3 4" key="1">
    <citation type="journal article" date="2024" name="Commun. Biol.">
        <title>Comparative genomic analysis of thermophilic fungi reveals convergent evolutionary adaptations and gene losses.</title>
        <authorList>
            <person name="Steindorff A.S."/>
            <person name="Aguilar-Pontes M.V."/>
            <person name="Robinson A.J."/>
            <person name="Andreopoulos B."/>
            <person name="LaButti K."/>
            <person name="Kuo A."/>
            <person name="Mondo S."/>
            <person name="Riley R."/>
            <person name="Otillar R."/>
            <person name="Haridas S."/>
            <person name="Lipzen A."/>
            <person name="Grimwood J."/>
            <person name="Schmutz J."/>
            <person name="Clum A."/>
            <person name="Reid I.D."/>
            <person name="Moisan M.C."/>
            <person name="Butler G."/>
            <person name="Nguyen T.T.M."/>
            <person name="Dewar K."/>
            <person name="Conant G."/>
            <person name="Drula E."/>
            <person name="Henrissat B."/>
            <person name="Hansel C."/>
            <person name="Singer S."/>
            <person name="Hutchinson M.I."/>
            <person name="de Vries R.P."/>
            <person name="Natvig D.O."/>
            <person name="Powell A.J."/>
            <person name="Tsang A."/>
            <person name="Grigoriev I.V."/>
        </authorList>
    </citation>
    <scope>NUCLEOTIDE SEQUENCE [LARGE SCALE GENOMIC DNA]</scope>
    <source>
        <strain evidence="3 4">ATCC 24622</strain>
    </source>
</reference>
<sequence>MPELARQDSALSSLSSLSSIPKPPPLQGAAQTRRDVQAEPEPRRQRCCHDHKKKRVDDPTSHYPLTAPHRSLFLAARIAAFILGVAEIVLVSVAAGRLNRAQWLSPMLTPAINALWASGPDLYAVLRLHRRSVPLSRFLYDGLIFVGYAIGSGFLLARAMGDLTGSASDATYAKTVVAGGAVACMFVSLVLELAISLTGALQWWEIRRAKRIPFEA</sequence>
<feature type="compositionally biased region" description="Basic and acidic residues" evidence="1">
    <location>
        <begin position="32"/>
        <end position="48"/>
    </location>
</feature>
<accession>A0ABR3VT47</accession>
<gene>
    <name evidence="3" type="ORF">VTK73DRAFT_1731</name>
</gene>
<keyword evidence="2" id="KW-1133">Transmembrane helix</keyword>
<keyword evidence="2" id="KW-0812">Transmembrane</keyword>
<comment type="caution">
    <text evidence="3">The sequence shown here is derived from an EMBL/GenBank/DDBJ whole genome shotgun (WGS) entry which is preliminary data.</text>
</comment>
<feature type="transmembrane region" description="Helical" evidence="2">
    <location>
        <begin position="138"/>
        <end position="157"/>
    </location>
</feature>
<evidence type="ECO:0000313" key="4">
    <source>
        <dbReference type="Proteomes" id="UP001586593"/>
    </source>
</evidence>